<feature type="domain" description="Intermembrane lipid transfer protein VPS13-like C-terminal" evidence="4">
    <location>
        <begin position="207"/>
        <end position="307"/>
    </location>
</feature>
<protein>
    <recommendedName>
        <fullName evidence="4">Intermembrane lipid transfer protein VPS13-like C-terminal domain-containing protein</fullName>
    </recommendedName>
</protein>
<comment type="function">
    <text evidence="3">Mediates the transfer of lipids between membranes at organelle contact sites.</text>
</comment>
<proteinExistence type="inferred from homology"/>
<dbReference type="EMBL" id="GIBP01003960">
    <property type="protein sequence ID" value="NDV32929.1"/>
    <property type="molecule type" value="Transcribed_RNA"/>
</dbReference>
<evidence type="ECO:0000313" key="5">
    <source>
        <dbReference type="EMBL" id="NDV32929.1"/>
    </source>
</evidence>
<evidence type="ECO:0000259" key="4">
    <source>
        <dbReference type="Pfam" id="PF25037"/>
    </source>
</evidence>
<evidence type="ECO:0000256" key="2">
    <source>
        <dbReference type="ARBA" id="ARBA00006545"/>
    </source>
</evidence>
<dbReference type="PANTHER" id="PTHR16166:SF93">
    <property type="entry name" value="INTERMEMBRANE LIPID TRANSFER PROTEIN VPS13"/>
    <property type="match status" value="1"/>
</dbReference>
<name>A0A6B2L7G6_9EUKA</name>
<dbReference type="AlphaFoldDB" id="A0A6B2L7G6"/>
<dbReference type="Pfam" id="PF25037">
    <property type="entry name" value="VPS13_C"/>
    <property type="match status" value="1"/>
</dbReference>
<comment type="subcellular location">
    <subcellularLocation>
        <location evidence="1">Membrane</location>
        <topology evidence="1">Peripheral membrane protein</topology>
    </subcellularLocation>
</comment>
<dbReference type="GO" id="GO:0016020">
    <property type="term" value="C:membrane"/>
    <property type="evidence" value="ECO:0007669"/>
    <property type="project" value="UniProtKB-SubCell"/>
</dbReference>
<evidence type="ECO:0000256" key="1">
    <source>
        <dbReference type="ARBA" id="ARBA00004170"/>
    </source>
</evidence>
<comment type="similarity">
    <text evidence="2">Belongs to the VPS13 family.</text>
</comment>
<accession>A0A6B2L7G6</accession>
<dbReference type="PANTHER" id="PTHR16166">
    <property type="entry name" value="VACUOLAR PROTEIN SORTING-ASSOCIATED PROTEIN VPS13"/>
    <property type="match status" value="1"/>
</dbReference>
<dbReference type="InterPro" id="IPR026847">
    <property type="entry name" value="VPS13"/>
</dbReference>
<dbReference type="GO" id="GO:0006623">
    <property type="term" value="P:protein targeting to vacuole"/>
    <property type="evidence" value="ECO:0007669"/>
    <property type="project" value="TreeGrafter"/>
</dbReference>
<organism evidence="5">
    <name type="scientific">Arcella intermedia</name>
    <dbReference type="NCBI Taxonomy" id="1963864"/>
    <lineage>
        <taxon>Eukaryota</taxon>
        <taxon>Amoebozoa</taxon>
        <taxon>Tubulinea</taxon>
        <taxon>Elardia</taxon>
        <taxon>Arcellinida</taxon>
        <taxon>Sphaerothecina</taxon>
        <taxon>Arcellidae</taxon>
        <taxon>Arcella</taxon>
    </lineage>
</organism>
<dbReference type="InterPro" id="IPR056748">
    <property type="entry name" value="VPS13-like_C"/>
</dbReference>
<sequence>MRRDQYLSSITERYSEAWFSLMATFLGSADILGSPLGIVSNLSSGVKDFFEEPAKAIKNDPSQLGLAMAKGTAKLISKTVVLNVFGTTSKITSALSNVTSRASFDKKYLSERNLKSHIKPKHAGEGIAMGVMGLGRGIFDGVTGVITQPIKGAKEEGAVGLLKGFGKGIVGLAIKPSVGAIDLVSKSTEGIANTTHYLEKDKKIPRRPPRFIGERSVITVYDRYKSEGQKLMKTLNDGNFKDHVYYWHVVLAGEGKKATILMTQTNFFYIFKPPIKVGPTNYIIKYNLSYHYIERWFVNNSTSSLYIKLRSLPSSPSSRNITVQPQIKPAETPIPEAQYQNMIEIHCKELGVLQQIQKYLNLIIRGE</sequence>
<reference evidence="5" key="1">
    <citation type="journal article" date="2020" name="J. Eukaryot. Microbiol.">
        <title>De novo Sequencing, Assembly and Annotation of the Transcriptome for the Free-Living Testate Amoeba Arcella intermedia.</title>
        <authorList>
            <person name="Ribeiro G.M."/>
            <person name="Porfirio-Sousa A.L."/>
            <person name="Maurer-Alcala X.X."/>
            <person name="Katz L.A."/>
            <person name="Lahr D.J.G."/>
        </authorList>
    </citation>
    <scope>NUCLEOTIDE SEQUENCE</scope>
</reference>
<evidence type="ECO:0000256" key="3">
    <source>
        <dbReference type="ARBA" id="ARBA00033718"/>
    </source>
</evidence>
<dbReference type="GO" id="GO:0045053">
    <property type="term" value="P:protein retention in Golgi apparatus"/>
    <property type="evidence" value="ECO:0007669"/>
    <property type="project" value="TreeGrafter"/>
</dbReference>